<feature type="transmembrane region" description="Helical" evidence="6">
    <location>
        <begin position="81"/>
        <end position="99"/>
    </location>
</feature>
<sequence>MEKQKPVVATDVEAAETERQVDASSSRDQEDATRSEKKPLSFHLSFLAINIMVFMISIDATALAVAIPVITQDLKGTTLEAFWASLSFLLAVAVFQPIYTSLSETFGRMGPLYSTFVWFVLGSIVFAVARSMPVLIVGRIFQGIGAGGLDVLSEVILVDMTTLKERPMYLGLFAIPMAAGTIVGPIIGALFTEYATWRWLGWINLPISAVNFGLIVVFLRLKPIEQTLKEKLRRLDWIGMLLFGVGCVAFASPMSWAGAMFPWGAWQTILPLVIGFAILIIFGLYERGFIGKEPTEPIFPTRIFDQNTALFTLFSSFLHGAVIYSGIFYLPVFFQSVYLETALKSAVHILPLCCTSVSMSVISGVAVEFVRKYRWGIILSWAITSISCGLMALWERESSLALTSGVQVMIGFGLGPFFTLLPLPIQATVTRVDDSGIAVGVLVSFRLFGGLISLAMCSTIFSNVFSQQIHTLGELPEPIAVLKEVNAAIEFVPMLRDLDLPVAQMSGVIDAYRKGLIAIFLLLSGFSALGFLSSFFIREKSIESVELGRQQMVEEKKDS</sequence>
<organism evidence="8 9">
    <name type="scientific">Periconia macrospinosa</name>
    <dbReference type="NCBI Taxonomy" id="97972"/>
    <lineage>
        <taxon>Eukaryota</taxon>
        <taxon>Fungi</taxon>
        <taxon>Dikarya</taxon>
        <taxon>Ascomycota</taxon>
        <taxon>Pezizomycotina</taxon>
        <taxon>Dothideomycetes</taxon>
        <taxon>Pleosporomycetidae</taxon>
        <taxon>Pleosporales</taxon>
        <taxon>Massarineae</taxon>
        <taxon>Periconiaceae</taxon>
        <taxon>Periconia</taxon>
    </lineage>
</organism>
<dbReference type="Gene3D" id="1.20.1250.20">
    <property type="entry name" value="MFS general substrate transporter like domains"/>
    <property type="match status" value="1"/>
</dbReference>
<gene>
    <name evidence="8" type="ORF">DM02DRAFT_541409</name>
</gene>
<feature type="transmembrane region" description="Helical" evidence="6">
    <location>
        <begin position="135"/>
        <end position="157"/>
    </location>
</feature>
<evidence type="ECO:0000256" key="4">
    <source>
        <dbReference type="ARBA" id="ARBA00023136"/>
    </source>
</evidence>
<feature type="compositionally biased region" description="Basic and acidic residues" evidence="5">
    <location>
        <begin position="16"/>
        <end position="34"/>
    </location>
</feature>
<feature type="transmembrane region" description="Helical" evidence="6">
    <location>
        <begin position="240"/>
        <end position="259"/>
    </location>
</feature>
<protein>
    <submittedName>
        <fullName evidence="8">MFS general substrate transporter</fullName>
    </submittedName>
</protein>
<dbReference type="PANTHER" id="PTHR23501">
    <property type="entry name" value="MAJOR FACILITATOR SUPERFAMILY"/>
    <property type="match status" value="1"/>
</dbReference>
<dbReference type="Pfam" id="PF07690">
    <property type="entry name" value="MFS_1"/>
    <property type="match status" value="1"/>
</dbReference>
<dbReference type="InterPro" id="IPR011701">
    <property type="entry name" value="MFS"/>
</dbReference>
<keyword evidence="4 6" id="KW-0472">Membrane</keyword>
<evidence type="ECO:0000256" key="3">
    <source>
        <dbReference type="ARBA" id="ARBA00022989"/>
    </source>
</evidence>
<feature type="transmembrane region" description="Helical" evidence="6">
    <location>
        <begin position="515"/>
        <end position="537"/>
    </location>
</feature>
<feature type="transmembrane region" description="Helical" evidence="6">
    <location>
        <begin position="44"/>
        <end position="69"/>
    </location>
</feature>
<feature type="transmembrane region" description="Helical" evidence="6">
    <location>
        <begin position="377"/>
        <end position="394"/>
    </location>
</feature>
<proteinExistence type="predicted"/>
<feature type="transmembrane region" description="Helical" evidence="6">
    <location>
        <begin position="309"/>
        <end position="334"/>
    </location>
</feature>
<feature type="transmembrane region" description="Helical" evidence="6">
    <location>
        <begin position="197"/>
        <end position="219"/>
    </location>
</feature>
<feature type="transmembrane region" description="Helical" evidence="6">
    <location>
        <begin position="346"/>
        <end position="370"/>
    </location>
</feature>
<feature type="transmembrane region" description="Helical" evidence="6">
    <location>
        <begin position="169"/>
        <end position="191"/>
    </location>
</feature>
<dbReference type="Proteomes" id="UP000244855">
    <property type="component" value="Unassembled WGS sequence"/>
</dbReference>
<dbReference type="EMBL" id="KZ805585">
    <property type="protein sequence ID" value="PVH93499.1"/>
    <property type="molecule type" value="Genomic_DNA"/>
</dbReference>
<evidence type="ECO:0000256" key="5">
    <source>
        <dbReference type="SAM" id="MobiDB-lite"/>
    </source>
</evidence>
<dbReference type="PANTHER" id="PTHR23501:SF156">
    <property type="entry name" value="TRANSPORTER, PUTATIVE-RELATED"/>
    <property type="match status" value="1"/>
</dbReference>
<evidence type="ECO:0000256" key="2">
    <source>
        <dbReference type="ARBA" id="ARBA00022692"/>
    </source>
</evidence>
<evidence type="ECO:0000313" key="8">
    <source>
        <dbReference type="EMBL" id="PVH93499.1"/>
    </source>
</evidence>
<dbReference type="InterPro" id="IPR020846">
    <property type="entry name" value="MFS_dom"/>
</dbReference>
<evidence type="ECO:0000313" key="9">
    <source>
        <dbReference type="Proteomes" id="UP000244855"/>
    </source>
</evidence>
<feature type="transmembrane region" description="Helical" evidence="6">
    <location>
        <begin position="111"/>
        <end position="129"/>
    </location>
</feature>
<keyword evidence="3 6" id="KW-1133">Transmembrane helix</keyword>
<feature type="region of interest" description="Disordered" evidence="5">
    <location>
        <begin position="1"/>
        <end position="34"/>
    </location>
</feature>
<dbReference type="AlphaFoldDB" id="A0A2V1D8K9"/>
<evidence type="ECO:0000256" key="1">
    <source>
        <dbReference type="ARBA" id="ARBA00004141"/>
    </source>
</evidence>
<reference evidence="8 9" key="1">
    <citation type="journal article" date="2018" name="Sci. Rep.">
        <title>Comparative genomics provides insights into the lifestyle and reveals functional heterogeneity of dark septate endophytic fungi.</title>
        <authorList>
            <person name="Knapp D.G."/>
            <person name="Nemeth J.B."/>
            <person name="Barry K."/>
            <person name="Hainaut M."/>
            <person name="Henrissat B."/>
            <person name="Johnson J."/>
            <person name="Kuo A."/>
            <person name="Lim J.H.P."/>
            <person name="Lipzen A."/>
            <person name="Nolan M."/>
            <person name="Ohm R.A."/>
            <person name="Tamas L."/>
            <person name="Grigoriev I.V."/>
            <person name="Spatafora J.W."/>
            <person name="Nagy L.G."/>
            <person name="Kovacs G.M."/>
        </authorList>
    </citation>
    <scope>NUCLEOTIDE SEQUENCE [LARGE SCALE GENOMIC DNA]</scope>
    <source>
        <strain evidence="8 9">DSE2036</strain>
    </source>
</reference>
<evidence type="ECO:0000259" key="7">
    <source>
        <dbReference type="PROSITE" id="PS50850"/>
    </source>
</evidence>
<dbReference type="PROSITE" id="PS50850">
    <property type="entry name" value="MFS"/>
    <property type="match status" value="1"/>
</dbReference>
<name>A0A2V1D8K9_9PLEO</name>
<accession>A0A2V1D8K9</accession>
<dbReference type="SUPFAM" id="SSF103473">
    <property type="entry name" value="MFS general substrate transporter"/>
    <property type="match status" value="1"/>
</dbReference>
<comment type="subcellular location">
    <subcellularLocation>
        <location evidence="1">Membrane</location>
        <topology evidence="1">Multi-pass membrane protein</topology>
    </subcellularLocation>
</comment>
<feature type="transmembrane region" description="Helical" evidence="6">
    <location>
        <begin position="406"/>
        <end position="425"/>
    </location>
</feature>
<dbReference type="OrthoDB" id="4139357at2759"/>
<dbReference type="GO" id="GO:0022857">
    <property type="term" value="F:transmembrane transporter activity"/>
    <property type="evidence" value="ECO:0007669"/>
    <property type="project" value="InterPro"/>
</dbReference>
<dbReference type="InterPro" id="IPR036259">
    <property type="entry name" value="MFS_trans_sf"/>
</dbReference>
<feature type="transmembrane region" description="Helical" evidence="6">
    <location>
        <begin position="265"/>
        <end position="285"/>
    </location>
</feature>
<feature type="domain" description="Major facilitator superfamily (MFS) profile" evidence="7">
    <location>
        <begin position="45"/>
        <end position="542"/>
    </location>
</feature>
<feature type="transmembrane region" description="Helical" evidence="6">
    <location>
        <begin position="437"/>
        <end position="461"/>
    </location>
</feature>
<evidence type="ECO:0000256" key="6">
    <source>
        <dbReference type="SAM" id="Phobius"/>
    </source>
</evidence>
<dbReference type="GO" id="GO:0005886">
    <property type="term" value="C:plasma membrane"/>
    <property type="evidence" value="ECO:0007669"/>
    <property type="project" value="TreeGrafter"/>
</dbReference>
<keyword evidence="9" id="KW-1185">Reference proteome</keyword>
<keyword evidence="2 6" id="KW-0812">Transmembrane</keyword>